<dbReference type="AlphaFoldDB" id="U6RGP5"/>
<accession>U6RGP5</accession>
<gene>
    <name evidence="1" type="ORF">HMPREF1534_01641</name>
</gene>
<keyword evidence="2" id="KW-1185">Reference proteome</keyword>
<organism evidence="1 2">
    <name type="scientific">Phocaeicola massiliensis B84634 = Timone 84634 = DSM 17679 = JCM 13223</name>
    <dbReference type="NCBI Taxonomy" id="1121098"/>
    <lineage>
        <taxon>Bacteria</taxon>
        <taxon>Pseudomonadati</taxon>
        <taxon>Bacteroidota</taxon>
        <taxon>Bacteroidia</taxon>
        <taxon>Bacteroidales</taxon>
        <taxon>Bacteroidaceae</taxon>
        <taxon>Phocaeicola</taxon>
    </lineage>
</organism>
<evidence type="ECO:0000313" key="2">
    <source>
        <dbReference type="Proteomes" id="UP000017831"/>
    </source>
</evidence>
<evidence type="ECO:0000313" key="1">
    <source>
        <dbReference type="EMBL" id="EOA55232.1"/>
    </source>
</evidence>
<comment type="caution">
    <text evidence="1">The sequence shown here is derived from an EMBL/GenBank/DDBJ whole genome shotgun (WGS) entry which is preliminary data.</text>
</comment>
<proteinExistence type="predicted"/>
<protein>
    <submittedName>
        <fullName evidence="1">Uncharacterized protein</fullName>
    </submittedName>
</protein>
<dbReference type="HOGENOM" id="CLU_3363209_0_0_10"/>
<dbReference type="EMBL" id="AQHY01000021">
    <property type="protein sequence ID" value="EOA55232.1"/>
    <property type="molecule type" value="Genomic_DNA"/>
</dbReference>
<dbReference type="STRING" id="1121098.HMPREF1534_01641"/>
<name>U6RGP5_9BACT</name>
<sequence length="35" mass="4172">MHNRPIAKLIKWFVKREKGKLVDARIRNTTTFCLS</sequence>
<dbReference type="Proteomes" id="UP000017831">
    <property type="component" value="Unassembled WGS sequence"/>
</dbReference>
<reference evidence="1 2" key="1">
    <citation type="submission" date="2013-04" db="EMBL/GenBank/DDBJ databases">
        <title>The Genome Sequence of Bacteroides massiliensis DSM 17679.</title>
        <authorList>
            <consortium name="The Broad Institute Genomics Platform"/>
            <person name="Earl A."/>
            <person name="Ward D."/>
            <person name="Feldgarden M."/>
            <person name="Gevers D."/>
            <person name="Martens E."/>
            <person name="Fenner L."/>
            <person name="Roux V."/>
            <person name="Mallet M.N."/>
            <person name="Raoult D."/>
            <person name="Walker B."/>
            <person name="Young S."/>
            <person name="Zeng Q."/>
            <person name="Gargeya S."/>
            <person name="Fitzgerald M."/>
            <person name="Haas B."/>
            <person name="Abouelleil A."/>
            <person name="Allen A.W."/>
            <person name="Alvarado L."/>
            <person name="Arachchi H.M."/>
            <person name="Berlin A.M."/>
            <person name="Chapman S.B."/>
            <person name="Gainer-Dewar J."/>
            <person name="Goldberg J."/>
            <person name="Griggs A."/>
            <person name="Gujja S."/>
            <person name="Hansen M."/>
            <person name="Howarth C."/>
            <person name="Imamovic A."/>
            <person name="Ireland A."/>
            <person name="Larimer J."/>
            <person name="McCowan C."/>
            <person name="Murphy C."/>
            <person name="Pearson M."/>
            <person name="Poon T.W."/>
            <person name="Priest M."/>
            <person name="Roberts A."/>
            <person name="Saif S."/>
            <person name="Shea T."/>
            <person name="Sisk P."/>
            <person name="Sykes S."/>
            <person name="Wortman J."/>
            <person name="Nusbaum C."/>
            <person name="Birren B."/>
        </authorList>
    </citation>
    <scope>NUCLEOTIDE SEQUENCE [LARGE SCALE GENOMIC DNA]</scope>
    <source>
        <strain evidence="2">B84634 / Timone 84634 / DSM 17679 / JCM 13223</strain>
    </source>
</reference>